<sequence length="191" mass="21570">MPKVGMEPVRKKQLIEATLEVMAEVGYHGTTISLISKRAGLSSGIISHYFGDKQGLIEATMRHLLDALKITQRIDDPLERIDFIIENNFSQTQGASSATNTWFNFWALSLHNEGLHRLQCINHKRLERNLAFSYRKLLKPEHVKNAAASTAALIDGYWLRYSMGSVGNGDFSEALARCKQYVRDLVAQYGR</sequence>
<dbReference type="PANTHER" id="PTHR43479:SF11">
    <property type="entry name" value="ACREF_ENVCD OPERON REPRESSOR-RELATED"/>
    <property type="match status" value="1"/>
</dbReference>
<comment type="function">
    <text evidence="6">Repressor involved in the biosynthesis of the osmoprotectant glycine betaine. It represses transcription of the choline transporter BetT and the genes of BetAB involved in the synthesis of glycine betaine.</text>
</comment>
<keyword evidence="11" id="KW-1185">Reference proteome</keyword>
<dbReference type="InterPro" id="IPR017757">
    <property type="entry name" value="Tscrpt_rep_BetI"/>
</dbReference>
<dbReference type="NCBIfam" id="TIGR03384">
    <property type="entry name" value="betaine_BetI"/>
    <property type="match status" value="1"/>
</dbReference>
<accession>A0A0B3XK93</accession>
<dbReference type="InterPro" id="IPR039538">
    <property type="entry name" value="BetI_C"/>
</dbReference>
<evidence type="ECO:0000259" key="9">
    <source>
        <dbReference type="PROSITE" id="PS50977"/>
    </source>
</evidence>
<dbReference type="UniPathway" id="UPA00529"/>
<evidence type="ECO:0000256" key="4">
    <source>
        <dbReference type="ARBA" id="ARBA00023125"/>
    </source>
</evidence>
<evidence type="ECO:0000256" key="1">
    <source>
        <dbReference type="ARBA" id="ARBA00004719"/>
    </source>
</evidence>
<keyword evidence="2 7" id="KW-0678">Repressor</keyword>
<dbReference type="GO" id="GO:0003700">
    <property type="term" value="F:DNA-binding transcription factor activity"/>
    <property type="evidence" value="ECO:0007669"/>
    <property type="project" value="UniProtKB-UniRule"/>
</dbReference>
<dbReference type="HAMAP" id="MF_00768">
    <property type="entry name" value="HTH_type_BetI"/>
    <property type="match status" value="1"/>
</dbReference>
<dbReference type="SUPFAM" id="SSF48498">
    <property type="entry name" value="Tetracyclin repressor-like, C-terminal domain"/>
    <property type="match status" value="1"/>
</dbReference>
<gene>
    <name evidence="7" type="primary">betI</name>
    <name evidence="10" type="ORF">RJ41_16285</name>
</gene>
<dbReference type="PRINTS" id="PR00455">
    <property type="entry name" value="HTHTETR"/>
</dbReference>
<dbReference type="PROSITE" id="PS50977">
    <property type="entry name" value="HTH_TETR_2"/>
    <property type="match status" value="1"/>
</dbReference>
<keyword evidence="3 7" id="KW-0805">Transcription regulation</keyword>
<dbReference type="InterPro" id="IPR009057">
    <property type="entry name" value="Homeodomain-like_sf"/>
</dbReference>
<dbReference type="AlphaFoldDB" id="A0A0B3XK93"/>
<dbReference type="NCBIfam" id="NF001978">
    <property type="entry name" value="PRK00767.1"/>
    <property type="match status" value="1"/>
</dbReference>
<dbReference type="Pfam" id="PF00440">
    <property type="entry name" value="TetR_N"/>
    <property type="match status" value="1"/>
</dbReference>
<evidence type="ECO:0000313" key="10">
    <source>
        <dbReference type="EMBL" id="KHT44435.1"/>
    </source>
</evidence>
<proteinExistence type="inferred from homology"/>
<evidence type="ECO:0000256" key="3">
    <source>
        <dbReference type="ARBA" id="ARBA00023015"/>
    </source>
</evidence>
<name>A0A0B3XK93_9ALTE</name>
<dbReference type="Proteomes" id="UP000031197">
    <property type="component" value="Unassembled WGS sequence"/>
</dbReference>
<dbReference type="EMBL" id="JWLW01000066">
    <property type="protein sequence ID" value="KHT44435.1"/>
    <property type="molecule type" value="Genomic_DNA"/>
</dbReference>
<organism evidence="10 11">
    <name type="scientific">Alteromonas marina</name>
    <dbReference type="NCBI Taxonomy" id="203795"/>
    <lineage>
        <taxon>Bacteria</taxon>
        <taxon>Pseudomonadati</taxon>
        <taxon>Pseudomonadota</taxon>
        <taxon>Gammaproteobacteria</taxon>
        <taxon>Alteromonadales</taxon>
        <taxon>Alteromonadaceae</taxon>
        <taxon>Alteromonas/Salinimonas group</taxon>
        <taxon>Alteromonas</taxon>
    </lineage>
</organism>
<evidence type="ECO:0000256" key="2">
    <source>
        <dbReference type="ARBA" id="ARBA00022491"/>
    </source>
</evidence>
<dbReference type="Pfam" id="PF13977">
    <property type="entry name" value="TetR_C_6"/>
    <property type="match status" value="1"/>
</dbReference>
<reference evidence="10 11" key="1">
    <citation type="submission" date="2014-12" db="EMBL/GenBank/DDBJ databases">
        <title>Genome sequencing of Alteromonas marina AD001.</title>
        <authorList>
            <person name="Adrian T.G.S."/>
            <person name="Chan K.G."/>
        </authorList>
    </citation>
    <scope>NUCLEOTIDE SEQUENCE [LARGE SCALE GENOMIC DNA]</scope>
    <source>
        <strain evidence="10 11">AD001</strain>
    </source>
</reference>
<evidence type="ECO:0000256" key="5">
    <source>
        <dbReference type="ARBA" id="ARBA00023163"/>
    </source>
</evidence>
<dbReference type="InterPro" id="IPR001647">
    <property type="entry name" value="HTH_TetR"/>
</dbReference>
<evidence type="ECO:0000256" key="6">
    <source>
        <dbReference type="ARBA" id="ARBA00024936"/>
    </source>
</evidence>
<evidence type="ECO:0000256" key="8">
    <source>
        <dbReference type="PROSITE-ProRule" id="PRU00335"/>
    </source>
</evidence>
<dbReference type="PROSITE" id="PS01081">
    <property type="entry name" value="HTH_TETR_1"/>
    <property type="match status" value="1"/>
</dbReference>
<keyword evidence="4 7" id="KW-0238">DNA-binding</keyword>
<comment type="caution">
    <text evidence="10">The sequence shown here is derived from an EMBL/GenBank/DDBJ whole genome shotgun (WGS) entry which is preliminary data.</text>
</comment>
<dbReference type="InterPro" id="IPR036271">
    <property type="entry name" value="Tet_transcr_reg_TetR-rel_C_sf"/>
</dbReference>
<evidence type="ECO:0000256" key="7">
    <source>
        <dbReference type="HAMAP-Rule" id="MF_00768"/>
    </source>
</evidence>
<feature type="domain" description="HTH tetR-type" evidence="9">
    <location>
        <begin position="8"/>
        <end position="68"/>
    </location>
</feature>
<keyword evidence="5 7" id="KW-0804">Transcription</keyword>
<evidence type="ECO:0000313" key="11">
    <source>
        <dbReference type="Proteomes" id="UP000031197"/>
    </source>
</evidence>
<dbReference type="SUPFAM" id="SSF46689">
    <property type="entry name" value="Homeodomain-like"/>
    <property type="match status" value="1"/>
</dbReference>
<dbReference type="RefSeq" id="WP_039223018.1">
    <property type="nucleotide sequence ID" value="NZ_JWLW01000066.1"/>
</dbReference>
<dbReference type="PANTHER" id="PTHR43479">
    <property type="entry name" value="ACREF/ENVCD OPERON REPRESSOR-RELATED"/>
    <property type="match status" value="1"/>
</dbReference>
<feature type="DNA-binding region" description="H-T-H motif" evidence="7 8">
    <location>
        <begin position="31"/>
        <end position="50"/>
    </location>
</feature>
<dbReference type="GO" id="GO:0003677">
    <property type="term" value="F:DNA binding"/>
    <property type="evidence" value="ECO:0007669"/>
    <property type="project" value="UniProtKB-UniRule"/>
</dbReference>
<dbReference type="Gene3D" id="1.10.357.10">
    <property type="entry name" value="Tetracycline Repressor, domain 2"/>
    <property type="match status" value="1"/>
</dbReference>
<dbReference type="InterPro" id="IPR050624">
    <property type="entry name" value="HTH-type_Tx_Regulator"/>
</dbReference>
<protein>
    <recommendedName>
        <fullName evidence="7">HTH-type transcriptional regulator BetI</fullName>
    </recommendedName>
</protein>
<comment type="pathway">
    <text evidence="1 7">Amine and polyamine biosynthesis; betaine biosynthesis via choline pathway [regulation].</text>
</comment>
<dbReference type="GO" id="GO:0019285">
    <property type="term" value="P:glycine betaine biosynthetic process from choline"/>
    <property type="evidence" value="ECO:0007669"/>
    <property type="project" value="UniProtKB-UniRule"/>
</dbReference>
<comment type="function">
    <text evidence="7">Repressor involved in choline regulation of the bet genes.</text>
</comment>
<dbReference type="GO" id="GO:0045892">
    <property type="term" value="P:negative regulation of DNA-templated transcription"/>
    <property type="evidence" value="ECO:0007669"/>
    <property type="project" value="UniProtKB-UniRule"/>
</dbReference>
<dbReference type="InterPro" id="IPR023772">
    <property type="entry name" value="DNA-bd_HTH_TetR-type_CS"/>
</dbReference>